<feature type="domain" description="Outer membrane protein beta-barrel" evidence="4">
    <location>
        <begin position="190"/>
        <end position="384"/>
    </location>
</feature>
<evidence type="ECO:0000256" key="1">
    <source>
        <dbReference type="ARBA" id="ARBA00022729"/>
    </source>
</evidence>
<keyword evidence="3" id="KW-1133">Transmembrane helix</keyword>
<feature type="region of interest" description="Disordered" evidence="2">
    <location>
        <begin position="76"/>
        <end position="183"/>
    </location>
</feature>
<evidence type="ECO:0000256" key="2">
    <source>
        <dbReference type="SAM" id="MobiDB-lite"/>
    </source>
</evidence>
<comment type="caution">
    <text evidence="5">The sequence shown here is derived from an EMBL/GenBank/DDBJ whole genome shotgun (WGS) entry which is preliminary data.</text>
</comment>
<reference evidence="5 6" key="1">
    <citation type="submission" date="2018-03" db="EMBL/GenBank/DDBJ databases">
        <title>Genomic Encyclopedia of Type Strains, Phase III (KMG-III): the genomes of soil and plant-associated and newly described type strains.</title>
        <authorList>
            <person name="Whitman W."/>
        </authorList>
    </citation>
    <scope>NUCLEOTIDE SEQUENCE [LARGE SCALE GENOMIC DNA]</scope>
    <source>
        <strain evidence="5 6">CGMCC 1.12700</strain>
    </source>
</reference>
<dbReference type="Gene3D" id="2.40.160.60">
    <property type="entry name" value="Outer membrane protein transport protein (OMPP1/FadL/TodX)"/>
    <property type="match status" value="1"/>
</dbReference>
<dbReference type="RefSeq" id="WP_106523387.1">
    <property type="nucleotide sequence ID" value="NZ_PYGD01000005.1"/>
</dbReference>
<dbReference type="EMBL" id="PYGD01000005">
    <property type="protein sequence ID" value="PSK91487.1"/>
    <property type="molecule type" value="Genomic_DNA"/>
</dbReference>
<protein>
    <submittedName>
        <fullName evidence="5">Outer membrane protein with beta-barrel domain</fullName>
    </submittedName>
</protein>
<evidence type="ECO:0000313" key="5">
    <source>
        <dbReference type="EMBL" id="PSK91487.1"/>
    </source>
</evidence>
<gene>
    <name evidence="5" type="ORF">B0I18_10570</name>
</gene>
<evidence type="ECO:0000313" key="6">
    <source>
        <dbReference type="Proteomes" id="UP000240572"/>
    </source>
</evidence>
<dbReference type="Proteomes" id="UP000240572">
    <property type="component" value="Unassembled WGS sequence"/>
</dbReference>
<organism evidence="5 6">
    <name type="scientific">Taibaiella chishuiensis</name>
    <dbReference type="NCBI Taxonomy" id="1434707"/>
    <lineage>
        <taxon>Bacteria</taxon>
        <taxon>Pseudomonadati</taxon>
        <taxon>Bacteroidota</taxon>
        <taxon>Chitinophagia</taxon>
        <taxon>Chitinophagales</taxon>
        <taxon>Chitinophagaceae</taxon>
        <taxon>Taibaiella</taxon>
    </lineage>
</organism>
<sequence>MKLTELEQRMKADFDENEFSPKEGDWERMQQALQPKRSSVLLLLPFSKAVAAAAVLVALGTSGLYLFFSHTGKTGSIAQSAPAPVKPAAPSKSLAAHKPDAAEEAPYPGFSGLDQARIKPGKTNENISPAPQDKTDNKTSNETYTALADQDQAQTTQPLKPVSPADLRNSEPSPTSTGPAYTPYQVAQANPLRLGLAAGVGKPSLGNVQYNVSVVARTQITNRLFAEANVSLSSGNINYSEKGALPPSGGNGGNGGIPSDGLNNIAEPPSLNYASNIISVGVAPSLGYKISSNLSVSGGADIYKALNRDLKYQSAGNLPPDKSYSLPIPQRSITDWDFGLKAQAEFRLNKNFSFSTQYRQGLTQYILIDGRSLKNSNFTVGFRYYLLKVK</sequence>
<keyword evidence="3" id="KW-0472">Membrane</keyword>
<dbReference type="AlphaFoldDB" id="A0A2P8D2N8"/>
<name>A0A2P8D2N8_9BACT</name>
<keyword evidence="3" id="KW-0812">Transmembrane</keyword>
<evidence type="ECO:0000259" key="4">
    <source>
        <dbReference type="Pfam" id="PF13505"/>
    </source>
</evidence>
<dbReference type="OrthoDB" id="679215at2"/>
<proteinExistence type="predicted"/>
<feature type="compositionally biased region" description="Polar residues" evidence="2">
    <location>
        <begin position="170"/>
        <end position="179"/>
    </location>
</feature>
<feature type="compositionally biased region" description="Low complexity" evidence="2">
    <location>
        <begin position="78"/>
        <end position="96"/>
    </location>
</feature>
<keyword evidence="1" id="KW-0732">Signal</keyword>
<keyword evidence="6" id="KW-1185">Reference proteome</keyword>
<dbReference type="InterPro" id="IPR027385">
    <property type="entry name" value="Beta-barrel_OMP"/>
</dbReference>
<dbReference type="SUPFAM" id="SSF56935">
    <property type="entry name" value="Porins"/>
    <property type="match status" value="1"/>
</dbReference>
<feature type="compositionally biased region" description="Low complexity" evidence="2">
    <location>
        <begin position="148"/>
        <end position="157"/>
    </location>
</feature>
<evidence type="ECO:0000256" key="3">
    <source>
        <dbReference type="SAM" id="Phobius"/>
    </source>
</evidence>
<feature type="transmembrane region" description="Helical" evidence="3">
    <location>
        <begin position="40"/>
        <end position="68"/>
    </location>
</feature>
<dbReference type="Pfam" id="PF13505">
    <property type="entry name" value="OMP_b-brl"/>
    <property type="match status" value="1"/>
</dbReference>
<accession>A0A2P8D2N8</accession>